<evidence type="ECO:0000259" key="1">
    <source>
        <dbReference type="Pfam" id="PF24043"/>
    </source>
</evidence>
<sequence length="93" mass="11113">MRTVWKYTMRLRVDDRIGFDLPKDSKLVSVAMIPDTDHELGFWFEIETDESIGNEIRYFAVVGTGHPIEDNLVHRCTVRDREFVWHIYEEVIR</sequence>
<dbReference type="InterPro" id="IPR055776">
    <property type="entry name" value="DUF7352"/>
</dbReference>
<dbReference type="Pfam" id="PF24043">
    <property type="entry name" value="DUF7352"/>
    <property type="match status" value="1"/>
</dbReference>
<dbReference type="EMBL" id="LAZR01028167">
    <property type="protein sequence ID" value="KKL63442.1"/>
    <property type="molecule type" value="Genomic_DNA"/>
</dbReference>
<protein>
    <recommendedName>
        <fullName evidence="1">DUF7352 domain-containing protein</fullName>
    </recommendedName>
</protein>
<name>A0A0F9GJS3_9ZZZZ</name>
<evidence type="ECO:0000313" key="2">
    <source>
        <dbReference type="EMBL" id="KKL63442.1"/>
    </source>
</evidence>
<feature type="domain" description="DUF7352" evidence="1">
    <location>
        <begin position="1"/>
        <end position="90"/>
    </location>
</feature>
<dbReference type="AlphaFoldDB" id="A0A0F9GJS3"/>
<gene>
    <name evidence="2" type="ORF">LCGC14_2175050</name>
</gene>
<reference evidence="2" key="1">
    <citation type="journal article" date="2015" name="Nature">
        <title>Complex archaea that bridge the gap between prokaryotes and eukaryotes.</title>
        <authorList>
            <person name="Spang A."/>
            <person name="Saw J.H."/>
            <person name="Jorgensen S.L."/>
            <person name="Zaremba-Niedzwiedzka K."/>
            <person name="Martijn J."/>
            <person name="Lind A.E."/>
            <person name="van Eijk R."/>
            <person name="Schleper C."/>
            <person name="Guy L."/>
            <person name="Ettema T.J."/>
        </authorList>
    </citation>
    <scope>NUCLEOTIDE SEQUENCE</scope>
</reference>
<organism evidence="2">
    <name type="scientific">marine sediment metagenome</name>
    <dbReference type="NCBI Taxonomy" id="412755"/>
    <lineage>
        <taxon>unclassified sequences</taxon>
        <taxon>metagenomes</taxon>
        <taxon>ecological metagenomes</taxon>
    </lineage>
</organism>
<comment type="caution">
    <text evidence="2">The sequence shown here is derived from an EMBL/GenBank/DDBJ whole genome shotgun (WGS) entry which is preliminary data.</text>
</comment>
<accession>A0A0F9GJS3</accession>
<proteinExistence type="predicted"/>